<keyword evidence="2" id="KW-1133">Transmembrane helix</keyword>
<feature type="transmembrane region" description="Helical" evidence="2">
    <location>
        <begin position="106"/>
        <end position="130"/>
    </location>
</feature>
<keyword evidence="2" id="KW-0472">Membrane</keyword>
<keyword evidence="4" id="KW-1185">Reference proteome</keyword>
<sequence length="437" mass="47623">MSQSAGSEPADSQTVAPQSVAPRSIAPQAAGPQAVASRSDEPKPHDAEAAEADPTDKDPIGTDPTAGDPTAGDPTAGDPAADDSADPDPGEAESVPRLARPPYRLIAGYLALALGPLLAAAAVLAAWVAVQEHRLSELTSHLTASATGTITYVEEDQVTVEWTDLNRTLGETRFAIRDDAYLSEGEKFRILYDAADPNDRTTTIPADGYPAISPFDEEVWYLVVKIAILVAAIPPLIAWTIRARLWTLGARATRRDTDEQRSVLVTAYTADQRKLRTSSWLSMPTPQDIWPDGRNRPEKGDRTLLRVMWRPVWHELRRDTPATLHCARPNPRGRLVVSAVELPDGTLLLPAGTLTTMVQPMSWRLRTRTQAEFGAPRRIPLQSWPYTLIGTVASTAPFLVLFPRFDIVGTLCVALFGATIGWTSWAWRGANPDRHLN</sequence>
<evidence type="ECO:0000256" key="2">
    <source>
        <dbReference type="SAM" id="Phobius"/>
    </source>
</evidence>
<reference evidence="3 4" key="1">
    <citation type="submission" date="2016-11" db="EMBL/GenBank/DDBJ databases">
        <authorList>
            <person name="Jaros S."/>
            <person name="Januszkiewicz K."/>
            <person name="Wedrychowicz H."/>
        </authorList>
    </citation>
    <scope>NUCLEOTIDE SEQUENCE [LARGE SCALE GENOMIC DNA]</scope>
    <source>
        <strain evidence="3 4">DSM 46144</strain>
    </source>
</reference>
<dbReference type="AlphaFoldDB" id="A0A1M7R1G0"/>
<feature type="transmembrane region" description="Helical" evidence="2">
    <location>
        <begin position="219"/>
        <end position="241"/>
    </location>
</feature>
<dbReference type="Proteomes" id="UP000184440">
    <property type="component" value="Unassembled WGS sequence"/>
</dbReference>
<feature type="compositionally biased region" description="Acidic residues" evidence="1">
    <location>
        <begin position="80"/>
        <end position="91"/>
    </location>
</feature>
<protein>
    <recommendedName>
        <fullName evidence="5">DUF3592 domain-containing protein</fullName>
    </recommendedName>
</protein>
<dbReference type="EMBL" id="FRCS01000006">
    <property type="protein sequence ID" value="SHN38630.1"/>
    <property type="molecule type" value="Genomic_DNA"/>
</dbReference>
<evidence type="ECO:0000313" key="4">
    <source>
        <dbReference type="Proteomes" id="UP000184440"/>
    </source>
</evidence>
<feature type="transmembrane region" description="Helical" evidence="2">
    <location>
        <begin position="407"/>
        <end position="427"/>
    </location>
</feature>
<name>A0A1M7R1G0_9ACTN</name>
<organism evidence="3 4">
    <name type="scientific">Cryptosporangium aurantiacum</name>
    <dbReference type="NCBI Taxonomy" id="134849"/>
    <lineage>
        <taxon>Bacteria</taxon>
        <taxon>Bacillati</taxon>
        <taxon>Actinomycetota</taxon>
        <taxon>Actinomycetes</taxon>
        <taxon>Cryptosporangiales</taxon>
        <taxon>Cryptosporangiaceae</taxon>
        <taxon>Cryptosporangium</taxon>
    </lineage>
</organism>
<feature type="region of interest" description="Disordered" evidence="1">
    <location>
        <begin position="1"/>
        <end position="96"/>
    </location>
</feature>
<feature type="compositionally biased region" description="Basic and acidic residues" evidence="1">
    <location>
        <begin position="38"/>
        <end position="60"/>
    </location>
</feature>
<evidence type="ECO:0000313" key="3">
    <source>
        <dbReference type="EMBL" id="SHN38630.1"/>
    </source>
</evidence>
<evidence type="ECO:0000256" key="1">
    <source>
        <dbReference type="SAM" id="MobiDB-lite"/>
    </source>
</evidence>
<accession>A0A1M7R1G0</accession>
<feature type="compositionally biased region" description="Polar residues" evidence="1">
    <location>
        <begin position="1"/>
        <end position="17"/>
    </location>
</feature>
<feature type="compositionally biased region" description="Low complexity" evidence="1">
    <location>
        <begin position="61"/>
        <end position="79"/>
    </location>
</feature>
<evidence type="ECO:0008006" key="5">
    <source>
        <dbReference type="Google" id="ProtNLM"/>
    </source>
</evidence>
<feature type="transmembrane region" description="Helical" evidence="2">
    <location>
        <begin position="383"/>
        <end position="401"/>
    </location>
</feature>
<gene>
    <name evidence="3" type="ORF">SAMN05443668_106109</name>
</gene>
<proteinExistence type="predicted"/>
<keyword evidence="2" id="KW-0812">Transmembrane</keyword>